<proteinExistence type="predicted"/>
<reference evidence="2" key="1">
    <citation type="submission" date="2016-06" db="EMBL/GenBank/DDBJ databases">
        <authorList>
            <person name="Varghese N."/>
            <person name="Submissions Spin"/>
        </authorList>
    </citation>
    <scope>NUCLEOTIDE SEQUENCE [LARGE SCALE GENOMIC DNA]</scope>
    <source>
        <strain evidence="2">DSM 45160</strain>
    </source>
</reference>
<dbReference type="EMBL" id="LT607409">
    <property type="protein sequence ID" value="SCF06365.1"/>
    <property type="molecule type" value="Genomic_DNA"/>
</dbReference>
<keyword evidence="2" id="KW-1185">Reference proteome</keyword>
<organism evidence="1 2">
    <name type="scientific">Micromonospora chokoriensis</name>
    <dbReference type="NCBI Taxonomy" id="356851"/>
    <lineage>
        <taxon>Bacteria</taxon>
        <taxon>Bacillati</taxon>
        <taxon>Actinomycetota</taxon>
        <taxon>Actinomycetes</taxon>
        <taxon>Micromonosporales</taxon>
        <taxon>Micromonosporaceae</taxon>
        <taxon>Micromonospora</taxon>
    </lineage>
</organism>
<accession>A0A1C4XD47</accession>
<gene>
    <name evidence="1" type="ORF">GA0070612_3468</name>
</gene>
<protein>
    <submittedName>
        <fullName evidence="1">Uncharacterized protein</fullName>
    </submittedName>
</protein>
<name>A0A1C4XD47_9ACTN</name>
<evidence type="ECO:0000313" key="2">
    <source>
        <dbReference type="Proteomes" id="UP000198224"/>
    </source>
</evidence>
<dbReference type="Proteomes" id="UP000198224">
    <property type="component" value="Chromosome I"/>
</dbReference>
<sequence>MVLAALVMILPCKNPAGQIRAYREGVEIYFNASYVDVEELRTDAIRGG</sequence>
<dbReference type="AlphaFoldDB" id="A0A1C4XD47"/>
<evidence type="ECO:0000313" key="1">
    <source>
        <dbReference type="EMBL" id="SCF06365.1"/>
    </source>
</evidence>